<protein>
    <submittedName>
        <fullName evidence="2">Membrane protein</fullName>
    </submittedName>
</protein>
<keyword evidence="1" id="KW-1133">Transmembrane helix</keyword>
<feature type="transmembrane region" description="Helical" evidence="1">
    <location>
        <begin position="152"/>
        <end position="173"/>
    </location>
</feature>
<feature type="transmembrane region" description="Helical" evidence="1">
    <location>
        <begin position="12"/>
        <end position="30"/>
    </location>
</feature>
<dbReference type="HOGENOM" id="CLU_1537967_0_0_7"/>
<dbReference type="Proteomes" id="UP000008963">
    <property type="component" value="Chromosome"/>
</dbReference>
<name>E1X3A3_HALMS</name>
<organism evidence="2 3">
    <name type="scientific">Halobacteriovorax marinus (strain ATCC BAA-682 / DSM 15412 / SJ)</name>
    <name type="common">Bacteriovorax marinus</name>
    <dbReference type="NCBI Taxonomy" id="862908"/>
    <lineage>
        <taxon>Bacteria</taxon>
        <taxon>Pseudomonadati</taxon>
        <taxon>Bdellovibrionota</taxon>
        <taxon>Bacteriovoracia</taxon>
        <taxon>Bacteriovoracales</taxon>
        <taxon>Halobacteriovoraceae</taxon>
        <taxon>Halobacteriovorax</taxon>
    </lineage>
</organism>
<evidence type="ECO:0000313" key="3">
    <source>
        <dbReference type="Proteomes" id="UP000008963"/>
    </source>
</evidence>
<keyword evidence="1" id="KW-0472">Membrane</keyword>
<dbReference type="AlphaFoldDB" id="E1X3A3"/>
<evidence type="ECO:0000313" key="2">
    <source>
        <dbReference type="EMBL" id="CBW25198.1"/>
    </source>
</evidence>
<evidence type="ECO:0000256" key="1">
    <source>
        <dbReference type="SAM" id="Phobius"/>
    </source>
</evidence>
<sequence length="174" mass="20144">MIQKIKSFTDFRLKLVLTILFAVLCILEFVDGRVDVSDFTIPALLFIVFSEIIYTFIRTRGVSNVEYSDSSTQLSIFERGNLGFIGWVRLLDKRQLSRFIFNITIFFIFLVALILDLNIVAHGTNDLVVNIFMVLWGSVFFLVSIKELQKAFSYYNVFITQVAFCLIMSFLFLL</sequence>
<keyword evidence="3" id="KW-1185">Reference proteome</keyword>
<accession>E1X3A3</accession>
<dbReference type="PATRIC" id="fig|862908.3.peg.260"/>
<dbReference type="RefSeq" id="WP_014242987.1">
    <property type="nucleotide sequence ID" value="NC_016620.1"/>
</dbReference>
<dbReference type="EMBL" id="FQ312005">
    <property type="protein sequence ID" value="CBW25198.1"/>
    <property type="molecule type" value="Genomic_DNA"/>
</dbReference>
<keyword evidence="1" id="KW-0812">Transmembrane</keyword>
<feature type="transmembrane region" description="Helical" evidence="1">
    <location>
        <begin position="99"/>
        <end position="121"/>
    </location>
</feature>
<proteinExistence type="predicted"/>
<dbReference type="KEGG" id="bmx:BMS_0270"/>
<feature type="transmembrane region" description="Helical" evidence="1">
    <location>
        <begin position="127"/>
        <end position="145"/>
    </location>
</feature>
<dbReference type="OrthoDB" id="9942325at2"/>
<feature type="transmembrane region" description="Helical" evidence="1">
    <location>
        <begin position="36"/>
        <end position="57"/>
    </location>
</feature>
<reference evidence="3" key="1">
    <citation type="journal article" date="2013" name="ISME J.">
        <title>A small predatory core genome in the divergent marine Bacteriovorax marinus SJ and the terrestrial Bdellovibrio bacteriovorus.</title>
        <authorList>
            <person name="Crossman L.C."/>
            <person name="Chen H."/>
            <person name="Cerdeno-Tarraga A.M."/>
            <person name="Brooks K."/>
            <person name="Quail M.A."/>
            <person name="Pineiro S.A."/>
            <person name="Hobley L."/>
            <person name="Sockett R.E."/>
            <person name="Bentley S.D."/>
            <person name="Parkhill J."/>
            <person name="Williams H.N."/>
            <person name="Stine O.C."/>
        </authorList>
    </citation>
    <scope>NUCLEOTIDE SEQUENCE [LARGE SCALE GENOMIC DNA]</scope>
    <source>
        <strain evidence="3">ATCC BAA-682 / DSM 15412 / SJ</strain>
    </source>
</reference>
<gene>
    <name evidence="2" type="ordered locus">BMS_0270</name>
</gene>